<evidence type="ECO:0000313" key="4">
    <source>
        <dbReference type="Proteomes" id="UP000474054"/>
    </source>
</evidence>
<sequence>MQCSDLLKLVVEGKIDKEIGAYYDCFLSLQHFLRFNVAIKLKRKVIKIGNYVYFDLDYDRPSSFISGIDDTTGKIFTMPVRMCGIYYETEEEIRKCMGFDYHYYEKFEYATNVKIRIQGDLVMDVIRAYDKKEELLKYINENKENFRQLWESFVRAELGKNKEMQNAEVLIGTYQELMDFALNTRVYKEEDRKDVIKVVKLLRIIENNVLTLAKKYGIEVHNLYEKPRSSEPERYKCIRFLDIQEFARKLREKKAEELSENFNNFVLSQENTVKIRIGHYTTPHEISLTGVITDVVEGRRVNALILSPQKITVKHPEHGVNEFYVPKPSYVQFRLMEPF</sequence>
<dbReference type="Proteomes" id="UP000426328">
    <property type="component" value="Chromosome"/>
</dbReference>
<name>A0A650CVH9_ACIAM</name>
<reference evidence="2 3" key="2">
    <citation type="submission" date="2019-10" db="EMBL/GenBank/DDBJ databases">
        <title>Genome Sequences from Six Type Strain Members of the Archaeal Family Sulfolobaceae: Acidianus ambivalens, Acidianus infernus, Metallosphaera prunae, Stygiolobus azoricus, Sulfolobus metallicus, and Sulfurisphaera ohwakuensis.</title>
        <authorList>
            <person name="Counts J.A."/>
            <person name="Kelly R.M."/>
        </authorList>
    </citation>
    <scope>NUCLEOTIDE SEQUENCE [LARGE SCALE GENOMIC DNA]</scope>
    <source>
        <strain evidence="2 3">LEI 10</strain>
    </source>
</reference>
<dbReference type="Proteomes" id="UP000474054">
    <property type="component" value="Unassembled WGS sequence"/>
</dbReference>
<evidence type="ECO:0000313" key="3">
    <source>
        <dbReference type="Proteomes" id="UP000426328"/>
    </source>
</evidence>
<evidence type="ECO:0000313" key="2">
    <source>
        <dbReference type="EMBL" id="QGR21881.1"/>
    </source>
</evidence>
<reference evidence="1 4" key="1">
    <citation type="submission" date="2019-10" db="EMBL/GenBank/DDBJ databases">
        <title>Comparative genomics of sulfur disproportionating microorganisms.</title>
        <authorList>
            <person name="Ward L.M."/>
            <person name="Bertran E."/>
            <person name="Johnston D."/>
        </authorList>
    </citation>
    <scope>NUCLEOTIDE SEQUENCE [LARGE SCALE GENOMIC DNA]</scope>
    <source>
        <strain evidence="1 4">DSM 3772</strain>
    </source>
</reference>
<keyword evidence="3" id="KW-1185">Reference proteome</keyword>
<dbReference type="AlphaFoldDB" id="A0A650CVH9"/>
<dbReference type="RefSeq" id="WP_152941479.1">
    <property type="nucleotide sequence ID" value="NZ_CP045482.1"/>
</dbReference>
<organism evidence="2 3">
    <name type="scientific">Acidianus ambivalens</name>
    <name type="common">Desulfurolobus ambivalens</name>
    <dbReference type="NCBI Taxonomy" id="2283"/>
    <lineage>
        <taxon>Archaea</taxon>
        <taxon>Thermoproteota</taxon>
        <taxon>Thermoprotei</taxon>
        <taxon>Sulfolobales</taxon>
        <taxon>Sulfolobaceae</taxon>
        <taxon>Acidianus</taxon>
    </lineage>
</organism>
<evidence type="ECO:0000313" key="1">
    <source>
        <dbReference type="EMBL" id="MQL55531.1"/>
    </source>
</evidence>
<proteinExistence type="predicted"/>
<protein>
    <submittedName>
        <fullName evidence="2">Uncharacterized protein</fullName>
    </submittedName>
</protein>
<dbReference type="EMBL" id="CP045482">
    <property type="protein sequence ID" value="QGR21881.1"/>
    <property type="molecule type" value="Genomic_DNA"/>
</dbReference>
<dbReference type="GeneID" id="42779592"/>
<dbReference type="EMBL" id="WHYS01000002">
    <property type="protein sequence ID" value="MQL55531.1"/>
    <property type="molecule type" value="Genomic_DNA"/>
</dbReference>
<accession>A0A650CVH9</accession>
<dbReference type="KEGG" id="aamb:D1866_07600"/>
<gene>
    <name evidence="2" type="ORF">D1866_07600</name>
    <name evidence="1" type="ORF">GFB69_07220</name>
</gene>